<dbReference type="Pfam" id="PF08780">
    <property type="entry name" value="NTase_sub_bind"/>
    <property type="match status" value="1"/>
</dbReference>
<dbReference type="EMBL" id="MNZM01000070">
    <property type="protein sequence ID" value="OIP83952.1"/>
    <property type="molecule type" value="Genomic_DNA"/>
</dbReference>
<dbReference type="Gene3D" id="1.20.120.330">
    <property type="entry name" value="Nucleotidyltransferases domain 2"/>
    <property type="match status" value="1"/>
</dbReference>
<dbReference type="AlphaFoldDB" id="A0A1J5HYD6"/>
<reference evidence="1 2" key="1">
    <citation type="journal article" date="2016" name="Environ. Microbiol.">
        <title>Genomic resolution of a cold subsurface aquifer community provides metabolic insights for novel microbes adapted to high CO concentrations.</title>
        <authorList>
            <person name="Probst A.J."/>
            <person name="Castelle C.J."/>
            <person name="Singh A."/>
            <person name="Brown C.T."/>
            <person name="Anantharaman K."/>
            <person name="Sharon I."/>
            <person name="Hug L.A."/>
            <person name="Burstein D."/>
            <person name="Emerson J.B."/>
            <person name="Thomas B.C."/>
            <person name="Banfield J.F."/>
        </authorList>
    </citation>
    <scope>NUCLEOTIDE SEQUENCE [LARGE SCALE GENOMIC DNA]</scope>
    <source>
        <strain evidence="1">CG2_30_33_16</strain>
    </source>
</reference>
<dbReference type="NCBIfam" id="TIGR01987">
    <property type="entry name" value="HI0074"/>
    <property type="match status" value="1"/>
</dbReference>
<dbReference type="Proteomes" id="UP000183758">
    <property type="component" value="Unassembled WGS sequence"/>
</dbReference>
<proteinExistence type="predicted"/>
<organism evidence="1 2">
    <name type="scientific">Candidatus Roizmanbacteria bacterium CG2_30_33_16</name>
    <dbReference type="NCBI Taxonomy" id="1805340"/>
    <lineage>
        <taxon>Bacteria</taxon>
        <taxon>Candidatus Roizmaniibacteriota</taxon>
    </lineage>
</organism>
<gene>
    <name evidence="1" type="ORF">AUK04_02940</name>
</gene>
<evidence type="ECO:0000313" key="1">
    <source>
        <dbReference type="EMBL" id="OIP83952.1"/>
    </source>
</evidence>
<name>A0A1J5HYD6_9BACT</name>
<sequence length="132" mass="15235">MELGKIKSLFLDFENAISSLEEALSFEPTDINIDGTIQRFEFTFELAWKLIHAIAAYQGKEEEARNPRSAFRYGTYVKLIDDVEAWFGFLNARNSTVHLYNKAASRAVYNQIKSFPILAKKLINEVKKEFSF</sequence>
<evidence type="ECO:0000313" key="2">
    <source>
        <dbReference type="Proteomes" id="UP000183758"/>
    </source>
</evidence>
<dbReference type="InterPro" id="IPR010235">
    <property type="entry name" value="HepT"/>
</dbReference>
<protein>
    <submittedName>
        <fullName evidence="1">Uncharacterized protein</fullName>
    </submittedName>
</protein>
<dbReference type="SUPFAM" id="SSF81593">
    <property type="entry name" value="Nucleotidyltransferase substrate binding subunit/domain"/>
    <property type="match status" value="1"/>
</dbReference>
<accession>A0A1J5HYD6</accession>
<comment type="caution">
    <text evidence="1">The sequence shown here is derived from an EMBL/GenBank/DDBJ whole genome shotgun (WGS) entry which is preliminary data.</text>
</comment>